<evidence type="ECO:0000256" key="3">
    <source>
        <dbReference type="SAM" id="SignalP"/>
    </source>
</evidence>
<dbReference type="Proteomes" id="UP001600941">
    <property type="component" value="Unassembled WGS sequence"/>
</dbReference>
<evidence type="ECO:0000256" key="1">
    <source>
        <dbReference type="SAM" id="MobiDB-lite"/>
    </source>
</evidence>
<keyword evidence="3" id="KW-0732">Signal</keyword>
<dbReference type="RefSeq" id="WP_390422794.1">
    <property type="nucleotide sequence ID" value="NZ_BAABZQ010000001.1"/>
</dbReference>
<comment type="caution">
    <text evidence="5">The sequence shown here is derived from an EMBL/GenBank/DDBJ whole genome shotgun (WGS) entry which is preliminary data.</text>
</comment>
<accession>A0ABQ0BLQ0</accession>
<feature type="compositionally biased region" description="Low complexity" evidence="1">
    <location>
        <begin position="62"/>
        <end position="73"/>
    </location>
</feature>
<keyword evidence="6" id="KW-1185">Reference proteome</keyword>
<gene>
    <name evidence="5" type="ORF">K340107D12_02750</name>
</gene>
<feature type="compositionally biased region" description="Acidic residues" evidence="1">
    <location>
        <begin position="204"/>
        <end position="213"/>
    </location>
</feature>
<protein>
    <recommendedName>
        <fullName evidence="4">Mobile element protein CD1107-like domain-containing protein</fullName>
    </recommendedName>
</protein>
<dbReference type="Pfam" id="PF14283">
    <property type="entry name" value="CD1107-like"/>
    <property type="match status" value="1"/>
</dbReference>
<organism evidence="5 6">
    <name type="scientific">Blautia parvula</name>
    <dbReference type="NCBI Taxonomy" id="2877527"/>
    <lineage>
        <taxon>Bacteria</taxon>
        <taxon>Bacillati</taxon>
        <taxon>Bacillota</taxon>
        <taxon>Clostridia</taxon>
        <taxon>Lachnospirales</taxon>
        <taxon>Lachnospiraceae</taxon>
        <taxon>Blautia</taxon>
    </lineage>
</organism>
<reference evidence="5 6" key="1">
    <citation type="submission" date="2024-04" db="EMBL/GenBank/DDBJ databases">
        <title>Defined microbial consortia suppress multidrug-resistant proinflammatory Enterobacteriaceae via ecological control.</title>
        <authorList>
            <person name="Furuichi M."/>
            <person name="Kawaguchi T."/>
            <person name="Pust M."/>
            <person name="Yasuma K."/>
            <person name="Plichta D."/>
            <person name="Hasegawa N."/>
            <person name="Ohya T."/>
            <person name="Bhattarai S."/>
            <person name="Sasajima S."/>
            <person name="Aoto Y."/>
            <person name="Tuganbaev T."/>
            <person name="Yaginuma M."/>
            <person name="Ueda M."/>
            <person name="Okahashi N."/>
            <person name="Amafuji K."/>
            <person name="Kiridooshi Y."/>
            <person name="Sugita K."/>
            <person name="Strazar M."/>
            <person name="Skelly A."/>
            <person name="Suda W."/>
            <person name="Hattori M."/>
            <person name="Nakamoto N."/>
            <person name="Caballero S."/>
            <person name="Norman J."/>
            <person name="Olle B."/>
            <person name="Tanoue T."/>
            <person name="Arita M."/>
            <person name="Bucci V."/>
            <person name="Atarashi K."/>
            <person name="Xavier R."/>
            <person name="Honda K."/>
        </authorList>
    </citation>
    <scope>NUCLEOTIDE SEQUENCE [LARGE SCALE GENOMIC DNA]</scope>
    <source>
        <strain evidence="6">k34-0107-D12</strain>
    </source>
</reference>
<feature type="signal peptide" evidence="3">
    <location>
        <begin position="1"/>
        <end position="27"/>
    </location>
</feature>
<evidence type="ECO:0000256" key="2">
    <source>
        <dbReference type="SAM" id="Phobius"/>
    </source>
</evidence>
<feature type="compositionally biased region" description="Low complexity" evidence="1">
    <location>
        <begin position="36"/>
        <end position="47"/>
    </location>
</feature>
<dbReference type="InterPro" id="IPR025376">
    <property type="entry name" value="CD1107-like_dom"/>
</dbReference>
<keyword evidence="2" id="KW-0472">Membrane</keyword>
<feature type="domain" description="Mobile element protein CD1107-like" evidence="4">
    <location>
        <begin position="75"/>
        <end position="202"/>
    </location>
</feature>
<evidence type="ECO:0000313" key="6">
    <source>
        <dbReference type="Proteomes" id="UP001600941"/>
    </source>
</evidence>
<keyword evidence="2" id="KW-0812">Transmembrane</keyword>
<proteinExistence type="predicted"/>
<feature type="compositionally biased region" description="Acidic residues" evidence="1">
    <location>
        <begin position="223"/>
        <end position="238"/>
    </location>
</feature>
<evidence type="ECO:0000259" key="4">
    <source>
        <dbReference type="Pfam" id="PF14283"/>
    </source>
</evidence>
<name>A0ABQ0BLQ0_9FIRM</name>
<keyword evidence="2" id="KW-1133">Transmembrane helix</keyword>
<feature type="transmembrane region" description="Helical" evidence="2">
    <location>
        <begin position="174"/>
        <end position="194"/>
    </location>
</feature>
<sequence length="238" mass="25718">MRKFKKWLMVFAMVAGVLSSTAMTAFAYTGDTGQTETTGEAAAGETQPVIPEQTESGEETEAAAQDGAAEGAETPFSIPGNGEVLDDKAEDGTKEFLTIQTKNGNTFFLVLDRSSNTENVYMLSMIDENDLAEFMDETQTEETPQVVIPETEPTVAPEEAETETVQPEEGGMNMGAILAIGILAAGAIGAGYYFKVVKPKKEETQEDGEDLEFYDGGSYINEDQAEDEEPADKEDEEE</sequence>
<dbReference type="EMBL" id="BAABZQ010000001">
    <property type="protein sequence ID" value="GAA6497459.1"/>
    <property type="molecule type" value="Genomic_DNA"/>
</dbReference>
<feature type="chain" id="PRO_5045867187" description="Mobile element protein CD1107-like domain-containing protein" evidence="3">
    <location>
        <begin position="28"/>
        <end position="238"/>
    </location>
</feature>
<feature type="region of interest" description="Disordered" evidence="1">
    <location>
        <begin position="36"/>
        <end position="87"/>
    </location>
</feature>
<evidence type="ECO:0000313" key="5">
    <source>
        <dbReference type="EMBL" id="GAA6497459.1"/>
    </source>
</evidence>
<feature type="region of interest" description="Disordered" evidence="1">
    <location>
        <begin position="200"/>
        <end position="238"/>
    </location>
</feature>